<gene>
    <name evidence="2" type="ORF">BHLFYP23_00397</name>
</gene>
<dbReference type="InterPro" id="IPR045057">
    <property type="entry name" value="Gcn5-rel_NAT"/>
</dbReference>
<name>A0A6N2UCU1_BLAHA</name>
<dbReference type="RefSeq" id="WP_003019582.1">
    <property type="nucleotide sequence ID" value="NZ_CACRSY010000014.1"/>
</dbReference>
<proteinExistence type="predicted"/>
<dbReference type="Pfam" id="PF14542">
    <property type="entry name" value="Acetyltransf_CG"/>
    <property type="match status" value="1"/>
</dbReference>
<dbReference type="PANTHER" id="PTHR31435:SF10">
    <property type="entry name" value="BSR4717 PROTEIN"/>
    <property type="match status" value="1"/>
</dbReference>
<evidence type="ECO:0000259" key="1">
    <source>
        <dbReference type="PROSITE" id="PS51729"/>
    </source>
</evidence>
<accession>A0A6N2UCU1</accession>
<dbReference type="InterPro" id="IPR016181">
    <property type="entry name" value="Acyl_CoA_acyltransferase"/>
</dbReference>
<dbReference type="PANTHER" id="PTHR31435">
    <property type="entry name" value="PROTEIN NATD1"/>
    <property type="match status" value="1"/>
</dbReference>
<organism evidence="2">
    <name type="scientific">Blautia hansenii</name>
    <name type="common">Ruminococcus hansenii</name>
    <dbReference type="NCBI Taxonomy" id="1322"/>
    <lineage>
        <taxon>Bacteria</taxon>
        <taxon>Bacillati</taxon>
        <taxon>Bacillota</taxon>
        <taxon>Clostridia</taxon>
        <taxon>Lachnospirales</taxon>
        <taxon>Lachnospiraceae</taxon>
        <taxon>Blautia</taxon>
    </lineage>
</organism>
<dbReference type="EMBL" id="CACRSY010000014">
    <property type="protein sequence ID" value="VYT16165.1"/>
    <property type="molecule type" value="Genomic_DNA"/>
</dbReference>
<feature type="domain" description="N-acetyltransferase" evidence="1">
    <location>
        <begin position="3"/>
        <end position="90"/>
    </location>
</feature>
<dbReference type="PROSITE" id="PS51729">
    <property type="entry name" value="GNAT_YJDJ"/>
    <property type="match status" value="1"/>
</dbReference>
<dbReference type="SUPFAM" id="SSF55729">
    <property type="entry name" value="Acyl-CoA N-acyltransferases (Nat)"/>
    <property type="match status" value="1"/>
</dbReference>
<protein>
    <recommendedName>
        <fullName evidence="1">N-acetyltransferase domain-containing protein</fullName>
    </recommendedName>
</protein>
<reference evidence="2" key="1">
    <citation type="submission" date="2019-11" db="EMBL/GenBank/DDBJ databases">
        <authorList>
            <person name="Feng L."/>
        </authorList>
    </citation>
    <scope>NUCLEOTIDE SEQUENCE</scope>
    <source>
        <strain evidence="2">BhanseniiLFYP23</strain>
    </source>
</reference>
<sequence>MDFCIQDNEIYYINENGEKAAEVTFPSIDADTVEINHTFVSPSLRGTGMAEKLMQTAAEEISRQGKRAVLTCSYAINWFEHHEEFQDIIRK</sequence>
<dbReference type="CDD" id="cd04301">
    <property type="entry name" value="NAT_SF"/>
    <property type="match status" value="1"/>
</dbReference>
<dbReference type="Gene3D" id="3.40.630.30">
    <property type="match status" value="1"/>
</dbReference>
<dbReference type="AlphaFoldDB" id="A0A6N2UCU1"/>
<dbReference type="InterPro" id="IPR031165">
    <property type="entry name" value="GNAT_YJDJ"/>
</dbReference>
<evidence type="ECO:0000313" key="2">
    <source>
        <dbReference type="EMBL" id="VYT16165.1"/>
    </source>
</evidence>